<dbReference type="GO" id="GO:0000976">
    <property type="term" value="F:transcription cis-regulatory region binding"/>
    <property type="evidence" value="ECO:0007669"/>
    <property type="project" value="TreeGrafter"/>
</dbReference>
<dbReference type="AlphaFoldDB" id="A0A1I7NCQ9"/>
<evidence type="ECO:0000313" key="6">
    <source>
        <dbReference type="Proteomes" id="UP000199423"/>
    </source>
</evidence>
<reference evidence="6" key="1">
    <citation type="submission" date="2016-10" db="EMBL/GenBank/DDBJ databases">
        <authorList>
            <person name="Varghese N."/>
            <person name="Submissions S."/>
        </authorList>
    </citation>
    <scope>NUCLEOTIDE SEQUENCE [LARGE SCALE GENOMIC DNA]</scope>
    <source>
        <strain evidence="6">DSM 1565</strain>
    </source>
</reference>
<dbReference type="Pfam" id="PF12833">
    <property type="entry name" value="HTH_18"/>
    <property type="match status" value="1"/>
</dbReference>
<dbReference type="PROSITE" id="PS01124">
    <property type="entry name" value="HTH_ARAC_FAMILY_2"/>
    <property type="match status" value="1"/>
</dbReference>
<dbReference type="GO" id="GO:0003700">
    <property type="term" value="F:DNA-binding transcription factor activity"/>
    <property type="evidence" value="ECO:0007669"/>
    <property type="project" value="InterPro"/>
</dbReference>
<accession>A0A1I7NCQ9</accession>
<evidence type="ECO:0000256" key="3">
    <source>
        <dbReference type="ARBA" id="ARBA00023163"/>
    </source>
</evidence>
<keyword evidence="1" id="KW-0805">Transcription regulation</keyword>
<evidence type="ECO:0000256" key="2">
    <source>
        <dbReference type="ARBA" id="ARBA00023125"/>
    </source>
</evidence>
<dbReference type="Gene3D" id="1.10.10.60">
    <property type="entry name" value="Homeodomain-like"/>
    <property type="match status" value="1"/>
</dbReference>
<feature type="domain" description="HTH araC/xylS-type" evidence="4">
    <location>
        <begin position="235"/>
        <end position="333"/>
    </location>
</feature>
<dbReference type="InterPro" id="IPR018060">
    <property type="entry name" value="HTH_AraC"/>
</dbReference>
<dbReference type="PANTHER" id="PTHR47894">
    <property type="entry name" value="HTH-TYPE TRANSCRIPTIONAL REGULATOR GADX"/>
    <property type="match status" value="1"/>
</dbReference>
<dbReference type="STRING" id="51670.SAMN04488557_1566"/>
<dbReference type="SUPFAM" id="SSF46689">
    <property type="entry name" value="Homeodomain-like"/>
    <property type="match status" value="1"/>
</dbReference>
<dbReference type="InterPro" id="IPR009057">
    <property type="entry name" value="Homeodomain-like_sf"/>
</dbReference>
<dbReference type="Pfam" id="PF12625">
    <property type="entry name" value="Arabinose_bd"/>
    <property type="match status" value="1"/>
</dbReference>
<protein>
    <submittedName>
        <fullName evidence="5">Helix-turn-helix domain-containing protein</fullName>
    </submittedName>
</protein>
<organism evidence="5 6">
    <name type="scientific">Hyphomicrobium facile</name>
    <dbReference type="NCBI Taxonomy" id="51670"/>
    <lineage>
        <taxon>Bacteria</taxon>
        <taxon>Pseudomonadati</taxon>
        <taxon>Pseudomonadota</taxon>
        <taxon>Alphaproteobacteria</taxon>
        <taxon>Hyphomicrobiales</taxon>
        <taxon>Hyphomicrobiaceae</taxon>
        <taxon>Hyphomicrobium</taxon>
    </lineage>
</organism>
<evidence type="ECO:0000259" key="4">
    <source>
        <dbReference type="PROSITE" id="PS01124"/>
    </source>
</evidence>
<proteinExistence type="predicted"/>
<dbReference type="InterPro" id="IPR020449">
    <property type="entry name" value="Tscrpt_reg_AraC-type_HTH"/>
</dbReference>
<dbReference type="GO" id="GO:0005829">
    <property type="term" value="C:cytosol"/>
    <property type="evidence" value="ECO:0007669"/>
    <property type="project" value="TreeGrafter"/>
</dbReference>
<dbReference type="EMBL" id="FPCH01000002">
    <property type="protein sequence ID" value="SFV32343.1"/>
    <property type="molecule type" value="Genomic_DNA"/>
</dbReference>
<dbReference type="SMART" id="SM00342">
    <property type="entry name" value="HTH_ARAC"/>
    <property type="match status" value="1"/>
</dbReference>
<dbReference type="PANTHER" id="PTHR47894:SF4">
    <property type="entry name" value="HTH-TYPE TRANSCRIPTIONAL REGULATOR GADX"/>
    <property type="match status" value="1"/>
</dbReference>
<sequence length="337" mass="36843">MAPRLSGVTRASSLGPIATFMECQGGSIARVLRKVDLPFAILEQRELIVPLREQFRLLEKAARDTGDAFFGARLGRAVKSQDLSAFGAWVCKAETLGQAMMRAHAGLNVMLQTSTVLTVSRHGSRIRWSIEFVEPETEGRHHNEFLALGYAIDIVRGYAGPRWRPSVVMTALPLGSPRAPLEDIFGANVSHGHAVPAIEFDASLLGNTIYSGGSVSDECDVRSEPPVPRQSDVLATTAAVTELALHEGYPRIDWVAAKLGTTSRSLQRRLSAHGTSFIELVDDLLSRNAKRLLLESETAVTDIALRLGYSDPAHFTRAFRRWTGLSPSAYRQAALRI</sequence>
<evidence type="ECO:0000256" key="1">
    <source>
        <dbReference type="ARBA" id="ARBA00023015"/>
    </source>
</evidence>
<keyword evidence="2" id="KW-0238">DNA-binding</keyword>
<gene>
    <name evidence="5" type="ORF">SAMN04488557_1566</name>
</gene>
<dbReference type="Proteomes" id="UP000199423">
    <property type="component" value="Unassembled WGS sequence"/>
</dbReference>
<keyword evidence="6" id="KW-1185">Reference proteome</keyword>
<dbReference type="PRINTS" id="PR00032">
    <property type="entry name" value="HTHARAC"/>
</dbReference>
<keyword evidence="3" id="KW-0804">Transcription</keyword>
<dbReference type="InterPro" id="IPR032687">
    <property type="entry name" value="AraC-type_N"/>
</dbReference>
<dbReference type="OrthoDB" id="9805730at2"/>
<name>A0A1I7NCQ9_9HYPH</name>
<evidence type="ECO:0000313" key="5">
    <source>
        <dbReference type="EMBL" id="SFV32343.1"/>
    </source>
</evidence>